<organism evidence="2 3">
    <name type="scientific">Stenotrophomonas ginsengisoli</name>
    <dbReference type="NCBI Taxonomy" id="336566"/>
    <lineage>
        <taxon>Bacteria</taxon>
        <taxon>Pseudomonadati</taxon>
        <taxon>Pseudomonadota</taxon>
        <taxon>Gammaproteobacteria</taxon>
        <taxon>Lysobacterales</taxon>
        <taxon>Lysobacteraceae</taxon>
        <taxon>Stenotrophomonas</taxon>
    </lineage>
</organism>
<dbReference type="EMBL" id="LDJM01000021">
    <property type="protein sequence ID" value="KRG76838.1"/>
    <property type="molecule type" value="Genomic_DNA"/>
</dbReference>
<evidence type="ECO:0000313" key="2">
    <source>
        <dbReference type="EMBL" id="KRG76838.1"/>
    </source>
</evidence>
<keyword evidence="3" id="KW-1185">Reference proteome</keyword>
<keyword evidence="1" id="KW-0732">Signal</keyword>
<proteinExistence type="predicted"/>
<accession>A0A0R0D5M1</accession>
<evidence type="ECO:0000256" key="1">
    <source>
        <dbReference type="SAM" id="SignalP"/>
    </source>
</evidence>
<evidence type="ECO:0008006" key="4">
    <source>
        <dbReference type="Google" id="ProtNLM"/>
    </source>
</evidence>
<name>A0A0R0D5M1_9GAMM</name>
<reference evidence="2 3" key="1">
    <citation type="submission" date="2015-05" db="EMBL/GenBank/DDBJ databases">
        <title>Genome sequencing and analysis of members of genus Stenotrophomonas.</title>
        <authorList>
            <person name="Patil P.P."/>
            <person name="Midha S."/>
            <person name="Patil P.B."/>
        </authorList>
    </citation>
    <scope>NUCLEOTIDE SEQUENCE [LARGE SCALE GENOMIC DNA]</scope>
    <source>
        <strain evidence="2 3">DSM 24757</strain>
    </source>
</reference>
<sequence length="262" mass="29089">MHKVLFVWPLVVMPVLLAGSARVAAAVGVLAAQSEPLQRELEQLWRDSNEGDKVDMDSWLYKQREACMETVEEGSVPGQVPSPAYDACVLARLNDQRVRLLRHRDCAQTTVFSCELDDGRQAKMCIAHTPSPQVSLHIDDGKQVQQWSQPMQGAQASGPWLGFGRGVYGNIIFVDGQQQLEGWLRYDRLGGGPFQASAYSAGIHIAPIDARTDGAETRAQTLLCREQAPTTYLAWPEVVAEHFELAGLCYDIAQDRWQHDCP</sequence>
<gene>
    <name evidence="2" type="ORF">ABB30_09025</name>
</gene>
<dbReference type="PATRIC" id="fig|336566.3.peg.1218"/>
<comment type="caution">
    <text evidence="2">The sequence shown here is derived from an EMBL/GenBank/DDBJ whole genome shotgun (WGS) entry which is preliminary data.</text>
</comment>
<dbReference type="Proteomes" id="UP000050956">
    <property type="component" value="Unassembled WGS sequence"/>
</dbReference>
<evidence type="ECO:0000313" key="3">
    <source>
        <dbReference type="Proteomes" id="UP000050956"/>
    </source>
</evidence>
<feature type="signal peptide" evidence="1">
    <location>
        <begin position="1"/>
        <end position="25"/>
    </location>
</feature>
<dbReference type="STRING" id="336566.ABB30_09025"/>
<feature type="chain" id="PRO_5006395140" description="Secreted protein" evidence="1">
    <location>
        <begin position="26"/>
        <end position="262"/>
    </location>
</feature>
<protein>
    <recommendedName>
        <fullName evidence="4">Secreted protein</fullName>
    </recommendedName>
</protein>
<dbReference type="AlphaFoldDB" id="A0A0R0D5M1"/>